<name>A0A6C0KKW4_9ZZZZ</name>
<protein>
    <submittedName>
        <fullName evidence="2">Uncharacterized protein</fullName>
    </submittedName>
</protein>
<dbReference type="SUPFAM" id="SSF49899">
    <property type="entry name" value="Concanavalin A-like lectins/glucanases"/>
    <property type="match status" value="1"/>
</dbReference>
<keyword evidence="1" id="KW-0472">Membrane</keyword>
<sequence>MSVFVSILFVIIIVMLTIYIILTIVYKKSGNTYVLSRRESLQAKKEVLYADETQKQLLGGSGSTVMGFFKLESGDRTVKYVDSFIPIMQVDNNWYIEISPAPRDKVSARLRVQTNDGTCLKQEIVELPDIPKQKWVFIAILREGRRFDVIYDNQMVASQRLESYPVVISSPLSVGNKGLSGSVIHIVVNGRRLSPSEVEKERSTKISTDNTVLEFNSLDVSFPSLNLFAKCPPGLPCDPITKPPKNNLMEWNSPYA</sequence>
<evidence type="ECO:0000256" key="1">
    <source>
        <dbReference type="SAM" id="Phobius"/>
    </source>
</evidence>
<dbReference type="EMBL" id="MN740936">
    <property type="protein sequence ID" value="QHU18662.1"/>
    <property type="molecule type" value="Genomic_DNA"/>
</dbReference>
<reference evidence="2" key="1">
    <citation type="journal article" date="2020" name="Nature">
        <title>Giant virus diversity and host interactions through global metagenomics.</title>
        <authorList>
            <person name="Schulz F."/>
            <person name="Roux S."/>
            <person name="Paez-Espino D."/>
            <person name="Jungbluth S."/>
            <person name="Walsh D.A."/>
            <person name="Denef V.J."/>
            <person name="McMahon K.D."/>
            <person name="Konstantinidis K.T."/>
            <person name="Eloe-Fadrosh E.A."/>
            <person name="Kyrpides N.C."/>
            <person name="Woyke T."/>
        </authorList>
    </citation>
    <scope>NUCLEOTIDE SEQUENCE</scope>
    <source>
        <strain evidence="2">GVMAG-S-3300013006-158</strain>
    </source>
</reference>
<accession>A0A6C0KKW4</accession>
<keyword evidence="1" id="KW-0812">Transmembrane</keyword>
<feature type="transmembrane region" description="Helical" evidence="1">
    <location>
        <begin position="6"/>
        <end position="26"/>
    </location>
</feature>
<organism evidence="2">
    <name type="scientific">viral metagenome</name>
    <dbReference type="NCBI Taxonomy" id="1070528"/>
    <lineage>
        <taxon>unclassified sequences</taxon>
        <taxon>metagenomes</taxon>
        <taxon>organismal metagenomes</taxon>
    </lineage>
</organism>
<dbReference type="InterPro" id="IPR013320">
    <property type="entry name" value="ConA-like_dom_sf"/>
</dbReference>
<evidence type="ECO:0000313" key="2">
    <source>
        <dbReference type="EMBL" id="QHU18662.1"/>
    </source>
</evidence>
<keyword evidence="1" id="KW-1133">Transmembrane helix</keyword>
<dbReference type="AlphaFoldDB" id="A0A6C0KKW4"/>
<proteinExistence type="predicted"/>